<comment type="caution">
    <text evidence="2">The sequence shown here is derived from an EMBL/GenBank/DDBJ whole genome shotgun (WGS) entry which is preliminary data.</text>
</comment>
<reference evidence="2 3" key="1">
    <citation type="journal article" date="2016" name="Antonie Van Leeuwenhoek">
        <title>Denitratimonas tolerans gen. nov., sp. nov., a denitrifying bacterium isolated from a bioreactor for tannery wastewater treatment.</title>
        <authorList>
            <person name="Han S.I."/>
            <person name="Kim J.O."/>
            <person name="Lee Y.R."/>
            <person name="Ekpeghere K.I."/>
            <person name="Koh S.C."/>
            <person name="Whang K.S."/>
        </authorList>
    </citation>
    <scope>NUCLEOTIDE SEQUENCE [LARGE SCALE GENOMIC DNA]</scope>
    <source>
        <strain evidence="2 3">KACC 17565</strain>
    </source>
</reference>
<name>A0AAW9R570_9GAMM</name>
<sequence length="347" mass="37197">MKLRPLMLLATVAALAILAAVWVSRSRAPDASALSPGPLAPGLAQTLDQVTQVRIVGAGDATLVTLDRNERGWGVAERGGYRADTEKLRALLQAIAAARRVEAKTAVAERHAQLGVEDVSAAEARGARVDVVTPSRTWSWVIGDNLVRGTGTYVRDAAQAQSWLINANIAVEKSPANWLDRALIDIGANRIAAIEVTPAQGPAFSLRRNDDDPASDFAFVSLPKGREPAEGYRREALAGVLSGLTFEDVFAAEQHPVPEKVQVTRFALDDGRELEIRSWPHEGHTLAAITQHLDADAEVPDGDAPAADAAALVADFQHAHAGWVYRLPAYKASNLGKPLEDYLQPVK</sequence>
<dbReference type="Pfam" id="PF14238">
    <property type="entry name" value="DUF4340"/>
    <property type="match status" value="1"/>
</dbReference>
<dbReference type="RefSeq" id="WP_337334910.1">
    <property type="nucleotide sequence ID" value="NZ_JBBDHC010000006.1"/>
</dbReference>
<gene>
    <name evidence="2" type="ORF">WB794_05860</name>
</gene>
<proteinExistence type="predicted"/>
<evidence type="ECO:0000259" key="1">
    <source>
        <dbReference type="Pfam" id="PF14238"/>
    </source>
</evidence>
<accession>A0AAW9R570</accession>
<feature type="domain" description="DUF4340" evidence="1">
    <location>
        <begin position="73"/>
        <end position="250"/>
    </location>
</feature>
<dbReference type="AlphaFoldDB" id="A0AAW9R570"/>
<evidence type="ECO:0000313" key="3">
    <source>
        <dbReference type="Proteomes" id="UP001364472"/>
    </source>
</evidence>
<dbReference type="InterPro" id="IPR025641">
    <property type="entry name" value="DUF4340"/>
</dbReference>
<evidence type="ECO:0000313" key="2">
    <source>
        <dbReference type="EMBL" id="MEJ1249196.1"/>
    </source>
</evidence>
<keyword evidence="3" id="KW-1185">Reference proteome</keyword>
<protein>
    <submittedName>
        <fullName evidence="2">DUF4340 domain-containing protein</fullName>
    </submittedName>
</protein>
<dbReference type="Proteomes" id="UP001364472">
    <property type="component" value="Unassembled WGS sequence"/>
</dbReference>
<organism evidence="2 3">
    <name type="scientific">Denitratimonas tolerans</name>
    <dbReference type="NCBI Taxonomy" id="1338420"/>
    <lineage>
        <taxon>Bacteria</taxon>
        <taxon>Pseudomonadati</taxon>
        <taxon>Pseudomonadota</taxon>
        <taxon>Gammaproteobacteria</taxon>
        <taxon>Lysobacterales</taxon>
        <taxon>Lysobacteraceae</taxon>
        <taxon>Denitratimonas</taxon>
    </lineage>
</organism>
<dbReference type="EMBL" id="JBBDHC010000006">
    <property type="protein sequence ID" value="MEJ1249196.1"/>
    <property type="molecule type" value="Genomic_DNA"/>
</dbReference>